<keyword evidence="4" id="KW-0449">Lipoprotein</keyword>
<dbReference type="HAMAP" id="MF_00923">
    <property type="entry name" value="OM_assembly_BamB"/>
    <property type="match status" value="1"/>
</dbReference>
<evidence type="ECO:0000313" key="7">
    <source>
        <dbReference type="Proteomes" id="UP000283474"/>
    </source>
</evidence>
<proteinExistence type="inferred from homology"/>
<dbReference type="GO" id="GO:0051205">
    <property type="term" value="P:protein insertion into membrane"/>
    <property type="evidence" value="ECO:0007669"/>
    <property type="project" value="UniProtKB-UniRule"/>
</dbReference>
<evidence type="ECO:0000256" key="3">
    <source>
        <dbReference type="ARBA" id="ARBA00023237"/>
    </source>
</evidence>
<reference evidence="6 7" key="1">
    <citation type="submission" date="2017-08" db="EMBL/GenBank/DDBJ databases">
        <authorList>
            <person name="Park S.-J."/>
            <person name="Kim H."/>
        </authorList>
    </citation>
    <scope>NUCLEOTIDE SEQUENCE [LARGE SCALE GENOMIC DNA]</scope>
    <source>
        <strain evidence="7">ye3</strain>
    </source>
</reference>
<comment type="subunit">
    <text evidence="4">Part of the Bam complex.</text>
</comment>
<gene>
    <name evidence="4 6" type="primary">bamB</name>
    <name evidence="6" type="ORF">CKA81_06780</name>
</gene>
<evidence type="ECO:0000313" key="6">
    <source>
        <dbReference type="EMBL" id="QAA95513.1"/>
    </source>
</evidence>
<dbReference type="InterPro" id="IPR015943">
    <property type="entry name" value="WD40/YVTN_repeat-like_dom_sf"/>
</dbReference>
<evidence type="ECO:0000256" key="2">
    <source>
        <dbReference type="ARBA" id="ARBA00023136"/>
    </source>
</evidence>
<dbReference type="SMART" id="SM00564">
    <property type="entry name" value="PQQ"/>
    <property type="match status" value="6"/>
</dbReference>
<dbReference type="GO" id="GO:0043165">
    <property type="term" value="P:Gram-negative-bacterium-type cell outer membrane assembly"/>
    <property type="evidence" value="ECO:0007669"/>
    <property type="project" value="UniProtKB-UniRule"/>
</dbReference>
<dbReference type="SUPFAM" id="SSF50998">
    <property type="entry name" value="Quinoprotein alcohol dehydrogenase-like"/>
    <property type="match status" value="1"/>
</dbReference>
<protein>
    <recommendedName>
        <fullName evidence="4">Outer membrane protein assembly factor BamB</fullName>
    </recommendedName>
</protein>
<accession>A0A410GGR7</accession>
<evidence type="ECO:0000256" key="4">
    <source>
        <dbReference type="HAMAP-Rule" id="MF_00923"/>
    </source>
</evidence>
<keyword evidence="3 4" id="KW-0998">Cell outer membrane</keyword>
<evidence type="ECO:0000256" key="1">
    <source>
        <dbReference type="ARBA" id="ARBA00022729"/>
    </source>
</evidence>
<keyword evidence="4" id="KW-0564">Palmitate</keyword>
<keyword evidence="7" id="KW-1185">Reference proteome</keyword>
<name>A0A410GGR7_9BURK</name>
<organism evidence="6 7">
    <name type="scientific">Pollutimonas thiosulfatoxidans</name>
    <dbReference type="NCBI Taxonomy" id="2028345"/>
    <lineage>
        <taxon>Bacteria</taxon>
        <taxon>Pseudomonadati</taxon>
        <taxon>Pseudomonadota</taxon>
        <taxon>Betaproteobacteria</taxon>
        <taxon>Burkholderiales</taxon>
        <taxon>Alcaligenaceae</taxon>
        <taxon>Pollutimonas</taxon>
    </lineage>
</organism>
<dbReference type="Gene3D" id="2.130.10.10">
    <property type="entry name" value="YVTN repeat-like/Quinoprotein amine dehydrogenase"/>
    <property type="match status" value="1"/>
</dbReference>
<comment type="subcellular location">
    <subcellularLocation>
        <location evidence="4">Cell outer membrane</location>
        <topology evidence="4">Lipid-anchor</topology>
    </subcellularLocation>
</comment>
<dbReference type="GO" id="GO:0009279">
    <property type="term" value="C:cell outer membrane"/>
    <property type="evidence" value="ECO:0007669"/>
    <property type="project" value="UniProtKB-SubCell"/>
</dbReference>
<dbReference type="RefSeq" id="WP_128354614.1">
    <property type="nucleotide sequence ID" value="NZ_CP022987.1"/>
</dbReference>
<dbReference type="NCBIfam" id="TIGR03300">
    <property type="entry name" value="assembly_YfgL"/>
    <property type="match status" value="1"/>
</dbReference>
<dbReference type="AlphaFoldDB" id="A0A410GGR7"/>
<dbReference type="PROSITE" id="PS51257">
    <property type="entry name" value="PROKAR_LIPOPROTEIN"/>
    <property type="match status" value="1"/>
</dbReference>
<sequence>MQIALSRIMRSTVLALGVVALAGCSMFAGDNPRYQPAELTEYAPGISASVAWSTSIGSGSGYGFVPAVVGNAVYAAAPNGNVSKLDLASGGVVWRASLDADLTAGVGSDGSTTAVAADDGTVIAFDDAGAEKWRTRATSAVNVPPAVGAGIVAVRSSDYRIQAFDAANGELIWSLQRPGPALALKTSMQMLIVDGLVLTGLPNGRLMAIDARSGSVQWEGTVSVSRGATDLERISDVVGAPQIQGPLLCGVTYQGRMVCFDVSQGGRPIWEQNFSSKTGMATDGQHAYAANGSDVIYAFALVDGHEVWKQEGLKNRRLSGPAVVPQALAFGDFEGYVHFLSRSDGQLLGRVQVGGGAVLSPLVATNRGVLVQNGSGNLVLVGVN</sequence>
<dbReference type="EMBL" id="CP022987">
    <property type="protein sequence ID" value="QAA95513.1"/>
    <property type="molecule type" value="Genomic_DNA"/>
</dbReference>
<evidence type="ECO:0000259" key="5">
    <source>
        <dbReference type="Pfam" id="PF13360"/>
    </source>
</evidence>
<dbReference type="PANTHER" id="PTHR34512:SF30">
    <property type="entry name" value="OUTER MEMBRANE PROTEIN ASSEMBLY FACTOR BAMB"/>
    <property type="match status" value="1"/>
</dbReference>
<dbReference type="InterPro" id="IPR018391">
    <property type="entry name" value="PQQ_b-propeller_rpt"/>
</dbReference>
<dbReference type="InterPro" id="IPR011047">
    <property type="entry name" value="Quinoprotein_ADH-like_sf"/>
</dbReference>
<keyword evidence="1 4" id="KW-0732">Signal</keyword>
<comment type="function">
    <text evidence="4">Part of the outer membrane protein assembly complex, which is involved in assembly and insertion of beta-barrel proteins into the outer membrane.</text>
</comment>
<dbReference type="OrthoDB" id="5173551at2"/>
<feature type="domain" description="Pyrrolo-quinoline quinone repeat" evidence="5">
    <location>
        <begin position="79"/>
        <end position="310"/>
    </location>
</feature>
<dbReference type="Pfam" id="PF13360">
    <property type="entry name" value="PQQ_2"/>
    <property type="match status" value="1"/>
</dbReference>
<dbReference type="InterPro" id="IPR017687">
    <property type="entry name" value="BamB"/>
</dbReference>
<dbReference type="Proteomes" id="UP000283474">
    <property type="component" value="Chromosome"/>
</dbReference>
<comment type="similarity">
    <text evidence="4">Belongs to the BamB family.</text>
</comment>
<keyword evidence="2 4" id="KW-0472">Membrane</keyword>
<dbReference type="InterPro" id="IPR002372">
    <property type="entry name" value="PQQ_rpt_dom"/>
</dbReference>
<dbReference type="PANTHER" id="PTHR34512">
    <property type="entry name" value="CELL SURFACE PROTEIN"/>
    <property type="match status" value="1"/>
</dbReference>
<dbReference type="KEGG" id="pus:CKA81_06780"/>